<keyword evidence="2 6" id="KW-0949">S-adenosyl-L-methionine</keyword>
<comment type="cofactor">
    <cofactor evidence="6">
        <name>[4Fe-4S] cluster</name>
        <dbReference type="ChEBI" id="CHEBI:49883"/>
    </cofactor>
    <text evidence="6">Binds 1 [4Fe-4S] cluster. The cluster is coordinated with 3 cysteines and an exchangeable S-adenosyl-L-methionine.</text>
</comment>
<dbReference type="SMART" id="SM00729">
    <property type="entry name" value="Elp3"/>
    <property type="match status" value="1"/>
</dbReference>
<dbReference type="Proteomes" id="UP000461162">
    <property type="component" value="Unassembled WGS sequence"/>
</dbReference>
<dbReference type="Gene3D" id="3.20.20.70">
    <property type="entry name" value="Aldolase class I"/>
    <property type="match status" value="1"/>
</dbReference>
<keyword evidence="5 6" id="KW-0411">Iron-sulfur</keyword>
<dbReference type="SFLD" id="SFLDS00029">
    <property type="entry name" value="Radical_SAM"/>
    <property type="match status" value="1"/>
</dbReference>
<dbReference type="PIRSF" id="PIRSF004869">
    <property type="entry name" value="PflX_prd"/>
    <property type="match status" value="1"/>
</dbReference>
<dbReference type="PROSITE" id="PS51918">
    <property type="entry name" value="RADICAL_SAM"/>
    <property type="match status" value="1"/>
</dbReference>
<dbReference type="InterPro" id="IPR058240">
    <property type="entry name" value="rSAM_sf"/>
</dbReference>
<organism evidence="8 9">
    <name type="scientific">Pseudodesulfovibrio alkaliphilus</name>
    <dbReference type="NCBI Taxonomy" id="2661613"/>
    <lineage>
        <taxon>Bacteria</taxon>
        <taxon>Pseudomonadati</taxon>
        <taxon>Thermodesulfobacteriota</taxon>
        <taxon>Desulfovibrionia</taxon>
        <taxon>Desulfovibrionales</taxon>
        <taxon>Desulfovibrionaceae</taxon>
    </lineage>
</organism>
<proteinExistence type="predicted"/>
<feature type="binding site" evidence="6">
    <location>
        <position position="89"/>
    </location>
    <ligand>
        <name>[4Fe-4S] cluster</name>
        <dbReference type="ChEBI" id="CHEBI:49883"/>
        <note>4Fe-4S-S-AdoMet</note>
    </ligand>
</feature>
<name>A0A7K1KK88_9BACT</name>
<dbReference type="InterPro" id="IPR016431">
    <property type="entry name" value="Pyrv-formate_lyase-activ_prd"/>
</dbReference>
<evidence type="ECO:0000256" key="4">
    <source>
        <dbReference type="ARBA" id="ARBA00023004"/>
    </source>
</evidence>
<evidence type="ECO:0000313" key="8">
    <source>
        <dbReference type="EMBL" id="MUM76486.1"/>
    </source>
</evidence>
<dbReference type="InterPro" id="IPR007197">
    <property type="entry name" value="rSAM"/>
</dbReference>
<gene>
    <name evidence="8" type="primary">amrS</name>
    <name evidence="8" type="ORF">GKC30_02430</name>
</gene>
<evidence type="ECO:0000256" key="1">
    <source>
        <dbReference type="ARBA" id="ARBA00022485"/>
    </source>
</evidence>
<dbReference type="InterPro" id="IPR034457">
    <property type="entry name" value="Organic_radical-activating"/>
</dbReference>
<feature type="binding site" evidence="6">
    <location>
        <position position="86"/>
    </location>
    <ligand>
        <name>[4Fe-4S] cluster</name>
        <dbReference type="ChEBI" id="CHEBI:49883"/>
        <note>4Fe-4S-S-AdoMet</note>
    </ligand>
</feature>
<evidence type="ECO:0000259" key="7">
    <source>
        <dbReference type="PROSITE" id="PS51918"/>
    </source>
</evidence>
<keyword evidence="1" id="KW-0004">4Fe-4S</keyword>
<evidence type="ECO:0000313" key="9">
    <source>
        <dbReference type="Proteomes" id="UP000461162"/>
    </source>
</evidence>
<dbReference type="SUPFAM" id="SSF102114">
    <property type="entry name" value="Radical SAM enzymes"/>
    <property type="match status" value="1"/>
</dbReference>
<dbReference type="NCBIfam" id="TIGR04337">
    <property type="entry name" value="AmmeMemoSam_rS"/>
    <property type="match status" value="1"/>
</dbReference>
<keyword evidence="3 6" id="KW-0479">Metal-binding</keyword>
<protein>
    <submittedName>
        <fullName evidence="8">AmmeMemoRadiSam system radical SAM enzyme</fullName>
    </submittedName>
</protein>
<accession>A0A7K1KK88</accession>
<dbReference type="InterPro" id="IPR027596">
    <property type="entry name" value="AmmeMemoSam_rS"/>
</dbReference>
<dbReference type="AlphaFoldDB" id="A0A7K1KK88"/>
<keyword evidence="4 6" id="KW-0408">Iron</keyword>
<dbReference type="SFLD" id="SFLDG01101">
    <property type="entry name" value="Uncharacterised_Radical_SAM_Su"/>
    <property type="match status" value="1"/>
</dbReference>
<dbReference type="RefSeq" id="WP_155932103.1">
    <property type="nucleotide sequence ID" value="NZ_WODC01000001.1"/>
</dbReference>
<dbReference type="Pfam" id="PF04055">
    <property type="entry name" value="Radical_SAM"/>
    <property type="match status" value="1"/>
</dbReference>
<feature type="binding site" evidence="6">
    <location>
        <position position="82"/>
    </location>
    <ligand>
        <name>[4Fe-4S] cluster</name>
        <dbReference type="ChEBI" id="CHEBI:49883"/>
        <note>4Fe-4S-S-AdoMet</note>
    </ligand>
</feature>
<dbReference type="PANTHER" id="PTHR30352:SF5">
    <property type="entry name" value="PYRUVATE FORMATE-LYASE 1-ACTIVATING ENZYME"/>
    <property type="match status" value="1"/>
</dbReference>
<dbReference type="InterPro" id="IPR006638">
    <property type="entry name" value="Elp3/MiaA/NifB-like_rSAM"/>
</dbReference>
<dbReference type="GO" id="GO:0003824">
    <property type="term" value="F:catalytic activity"/>
    <property type="evidence" value="ECO:0007669"/>
    <property type="project" value="InterPro"/>
</dbReference>
<evidence type="ECO:0000256" key="3">
    <source>
        <dbReference type="ARBA" id="ARBA00022723"/>
    </source>
</evidence>
<dbReference type="CDD" id="cd01335">
    <property type="entry name" value="Radical_SAM"/>
    <property type="match status" value="1"/>
</dbReference>
<dbReference type="EMBL" id="WODC01000001">
    <property type="protein sequence ID" value="MUM76486.1"/>
    <property type="molecule type" value="Genomic_DNA"/>
</dbReference>
<dbReference type="InterPro" id="IPR013785">
    <property type="entry name" value="Aldolase_TIM"/>
</dbReference>
<feature type="domain" description="Radical SAM core" evidence="7">
    <location>
        <begin position="67"/>
        <end position="284"/>
    </location>
</feature>
<keyword evidence="9" id="KW-1185">Reference proteome</keyword>
<dbReference type="GO" id="GO:0051539">
    <property type="term" value="F:4 iron, 4 sulfur cluster binding"/>
    <property type="evidence" value="ECO:0007669"/>
    <property type="project" value="UniProtKB-KW"/>
</dbReference>
<evidence type="ECO:0000256" key="6">
    <source>
        <dbReference type="PIRSR" id="PIRSR004869-50"/>
    </source>
</evidence>
<evidence type="ECO:0000256" key="2">
    <source>
        <dbReference type="ARBA" id="ARBA00022691"/>
    </source>
</evidence>
<evidence type="ECO:0000256" key="5">
    <source>
        <dbReference type="ARBA" id="ARBA00023014"/>
    </source>
</evidence>
<reference evidence="8 9" key="1">
    <citation type="submission" date="2019-11" db="EMBL/GenBank/DDBJ databases">
        <title>Pseudodesulfovibrio alkaliphilus, sp. nov., an alkaliphilic sulfate-reducing bacteria from mud volcano of Taman peninsula, Russia.</title>
        <authorList>
            <person name="Frolova A."/>
            <person name="Merkel A.Y."/>
            <person name="Slobodkin A.I."/>
        </authorList>
    </citation>
    <scope>NUCLEOTIDE SEQUENCE [LARGE SCALE GENOMIC DNA]</scope>
    <source>
        <strain evidence="8 9">F-1</strain>
    </source>
</reference>
<comment type="caution">
    <text evidence="8">The sequence shown here is derived from an EMBL/GenBank/DDBJ whole genome shotgun (WGS) entry which is preliminary data.</text>
</comment>
<dbReference type="PANTHER" id="PTHR30352">
    <property type="entry name" value="PYRUVATE FORMATE-LYASE-ACTIVATING ENZYME"/>
    <property type="match status" value="1"/>
</dbReference>
<sequence>MHEARLWRRLRGDTVQCRLCNHFCVVGEGERGQCGVRENREGTLMALNYGKIAAINLDPVEKKPLYHFHPGSRTYSFATAGCNFSCAFCQNWSLSQPQREGGRVAGRAMTPGDLVEEAVKLKAESISYTYSEPTIFFEVMQDTARLAAEQGLANIMVSNGFMSPECLDELASLIDAANVDLKSFNDDFYRDICGARLKPVLENLVRIRHDLGWWLEVTTLLVPGKNDSPEELDRLTDFLVDELGEDTPWHISRFHPDYRMNNTSVTGAEALEAAWAMGRDKGLKYVYIGNLPGSRRQRTQCSGCGATLVDRVGFSPVVTGLSGGRCLRCGTPLAGVGMG</sequence>
<dbReference type="GO" id="GO:0046872">
    <property type="term" value="F:metal ion binding"/>
    <property type="evidence" value="ECO:0007669"/>
    <property type="project" value="UniProtKB-KW"/>
</dbReference>